<dbReference type="AlphaFoldDB" id="A0A094XVS5"/>
<dbReference type="InterPro" id="IPR011763">
    <property type="entry name" value="COA_CT_C"/>
</dbReference>
<evidence type="ECO:0000256" key="8">
    <source>
        <dbReference type="ARBA" id="ARBA00023098"/>
    </source>
</evidence>
<keyword evidence="6" id="KW-0276">Fatty acid metabolism</keyword>
<keyword evidence="7" id="KW-0067">ATP-binding</keyword>
<dbReference type="RefSeq" id="WP_016265005.1">
    <property type="nucleotide sequence ID" value="NZ_BJLN01000007.1"/>
</dbReference>
<comment type="caution">
    <text evidence="11">The sequence shown here is derived from an EMBL/GenBank/DDBJ whole genome shotgun (WGS) entry which is preliminary data.</text>
</comment>
<dbReference type="GO" id="GO:2001295">
    <property type="term" value="P:malonyl-CoA biosynthetic process"/>
    <property type="evidence" value="ECO:0007669"/>
    <property type="project" value="UniProtKB-UniPathway"/>
</dbReference>
<keyword evidence="4 11" id="KW-0808">Transferase</keyword>
<dbReference type="PRINTS" id="PR01069">
    <property type="entry name" value="ACCCTRFRASEA"/>
</dbReference>
<dbReference type="Proteomes" id="UP000239650">
    <property type="component" value="Unassembled WGS sequence"/>
</dbReference>
<evidence type="ECO:0000256" key="7">
    <source>
        <dbReference type="ARBA" id="ARBA00022840"/>
    </source>
</evidence>
<dbReference type="GO" id="GO:0006633">
    <property type="term" value="P:fatty acid biosynthetic process"/>
    <property type="evidence" value="ECO:0007669"/>
    <property type="project" value="UniProtKB-KW"/>
</dbReference>
<evidence type="ECO:0000313" key="11">
    <source>
        <dbReference type="EMBL" id="SPE18725.1"/>
    </source>
</evidence>
<sequence length="265" mass="28649">MKEGLIINRQKKTAAKIVAGARSSQKITTPALLANLFDDLMILKGDRVGGEDPAIIGGIALFNNQPVTVIATNKGTTLEERMACHFGCPEPAGYRKALRLMKEAEKFKRPIITLVNTAGAYPGAHAEATGQGMAIANNLYEISTLKTPMISVIFGEGGSGGALALACGDQVWMTTESMYSILSPEGFASILWKDSQRADEAAAIMQLTPQSLQDAGVIEGIIQEEPDEHLFCQNITTVLTEQLNQLQQLPVETLLATRQARFRQF</sequence>
<proteinExistence type="predicted"/>
<evidence type="ECO:0000256" key="10">
    <source>
        <dbReference type="ARBA" id="ARBA00049152"/>
    </source>
</evidence>
<evidence type="ECO:0000313" key="12">
    <source>
        <dbReference type="Proteomes" id="UP000239650"/>
    </source>
</evidence>
<comment type="catalytic activity">
    <reaction evidence="10">
        <text>N(6)-carboxybiotinyl-L-lysyl-[protein] + acetyl-CoA = N(6)-biotinyl-L-lysyl-[protein] + malonyl-CoA</text>
        <dbReference type="Rhea" id="RHEA:54728"/>
        <dbReference type="Rhea" id="RHEA-COMP:10505"/>
        <dbReference type="Rhea" id="RHEA-COMP:10506"/>
        <dbReference type="ChEBI" id="CHEBI:57288"/>
        <dbReference type="ChEBI" id="CHEBI:57384"/>
        <dbReference type="ChEBI" id="CHEBI:83144"/>
        <dbReference type="ChEBI" id="CHEBI:83145"/>
        <dbReference type="EC" id="2.1.3.15"/>
    </reaction>
</comment>
<evidence type="ECO:0000256" key="2">
    <source>
        <dbReference type="ARBA" id="ARBA00011883"/>
    </source>
</evidence>
<name>A0A094XVS5_LATSK</name>
<gene>
    <name evidence="11" type="primary">accA</name>
    <name evidence="11" type="ORF">LAS9267_00268</name>
</gene>
<dbReference type="PROSITE" id="PS50989">
    <property type="entry name" value="COA_CT_CTER"/>
    <property type="match status" value="1"/>
</dbReference>
<dbReference type="Pfam" id="PF03255">
    <property type="entry name" value="ACCA"/>
    <property type="match status" value="1"/>
</dbReference>
<keyword evidence="9" id="KW-0275">Fatty acid biosynthesis</keyword>
<evidence type="ECO:0000256" key="5">
    <source>
        <dbReference type="ARBA" id="ARBA00022741"/>
    </source>
</evidence>
<keyword evidence="5" id="KW-0547">Nucleotide-binding</keyword>
<protein>
    <recommendedName>
        <fullName evidence="2">acetyl-CoA carboxytransferase</fullName>
        <ecNumber evidence="2">2.1.3.15</ecNumber>
    </recommendedName>
</protein>
<dbReference type="EC" id="2.1.3.15" evidence="2"/>
<keyword evidence="3" id="KW-0444">Lipid biosynthesis</keyword>
<evidence type="ECO:0000256" key="1">
    <source>
        <dbReference type="ARBA" id="ARBA00004956"/>
    </source>
</evidence>
<keyword evidence="8" id="KW-0443">Lipid metabolism</keyword>
<evidence type="ECO:0000256" key="9">
    <source>
        <dbReference type="ARBA" id="ARBA00023160"/>
    </source>
</evidence>
<dbReference type="PANTHER" id="PTHR42853:SF3">
    <property type="entry name" value="ACETYL-COENZYME A CARBOXYLASE CARBOXYL TRANSFERASE SUBUNIT ALPHA, CHLOROPLASTIC"/>
    <property type="match status" value="1"/>
</dbReference>
<evidence type="ECO:0000256" key="6">
    <source>
        <dbReference type="ARBA" id="ARBA00022832"/>
    </source>
</evidence>
<dbReference type="PANTHER" id="PTHR42853">
    <property type="entry name" value="ACETYL-COENZYME A CARBOXYLASE CARBOXYL TRANSFERASE SUBUNIT ALPHA"/>
    <property type="match status" value="1"/>
</dbReference>
<dbReference type="GO" id="GO:0009317">
    <property type="term" value="C:acetyl-CoA carboxylase complex"/>
    <property type="evidence" value="ECO:0007669"/>
    <property type="project" value="InterPro"/>
</dbReference>
<dbReference type="SUPFAM" id="SSF52096">
    <property type="entry name" value="ClpP/crotonase"/>
    <property type="match status" value="1"/>
</dbReference>
<organism evidence="11 12">
    <name type="scientific">Latilactobacillus sakei</name>
    <name type="common">Lactobacillus sakei</name>
    <dbReference type="NCBI Taxonomy" id="1599"/>
    <lineage>
        <taxon>Bacteria</taxon>
        <taxon>Bacillati</taxon>
        <taxon>Bacillota</taxon>
        <taxon>Bacilli</taxon>
        <taxon>Lactobacillales</taxon>
        <taxon>Lactobacillaceae</taxon>
        <taxon>Latilactobacillus</taxon>
    </lineage>
</organism>
<evidence type="ECO:0000256" key="3">
    <source>
        <dbReference type="ARBA" id="ARBA00022516"/>
    </source>
</evidence>
<dbReference type="EMBL" id="OKRC01000001">
    <property type="protein sequence ID" value="SPE18725.1"/>
    <property type="molecule type" value="Genomic_DNA"/>
</dbReference>
<dbReference type="GO" id="GO:0005524">
    <property type="term" value="F:ATP binding"/>
    <property type="evidence" value="ECO:0007669"/>
    <property type="project" value="UniProtKB-KW"/>
</dbReference>
<dbReference type="Gene3D" id="3.90.226.10">
    <property type="entry name" value="2-enoyl-CoA Hydratase, Chain A, domain 1"/>
    <property type="match status" value="1"/>
</dbReference>
<dbReference type="GO" id="GO:0003989">
    <property type="term" value="F:acetyl-CoA carboxylase activity"/>
    <property type="evidence" value="ECO:0007669"/>
    <property type="project" value="InterPro"/>
</dbReference>
<dbReference type="GO" id="GO:0016743">
    <property type="term" value="F:carboxyl- or carbamoyltransferase activity"/>
    <property type="evidence" value="ECO:0007669"/>
    <property type="project" value="InterPro"/>
</dbReference>
<comment type="pathway">
    <text evidence="1">Lipid metabolism; malonyl-CoA biosynthesis; malonyl-CoA from acetyl-CoA: step 1/1.</text>
</comment>
<evidence type="ECO:0000256" key="4">
    <source>
        <dbReference type="ARBA" id="ARBA00022679"/>
    </source>
</evidence>
<accession>A0A094XVS5</accession>
<dbReference type="InterPro" id="IPR001095">
    <property type="entry name" value="Acetyl_CoA_COase_a_su"/>
</dbReference>
<reference evidence="11 12" key="1">
    <citation type="submission" date="2018-02" db="EMBL/GenBank/DDBJ databases">
        <authorList>
            <person name="Rodrigo-Torres L."/>
            <person name="Arahal R. D."/>
            <person name="Lucena T."/>
        </authorList>
    </citation>
    <scope>NUCLEOTIDE SEQUENCE [LARGE SCALE GENOMIC DNA]</scope>
    <source>
        <strain evidence="11 12">CECT 9267</strain>
    </source>
</reference>
<dbReference type="NCBIfam" id="NF041504">
    <property type="entry name" value="AccA_sub"/>
    <property type="match status" value="1"/>
</dbReference>
<dbReference type="InterPro" id="IPR029045">
    <property type="entry name" value="ClpP/crotonase-like_dom_sf"/>
</dbReference>
<dbReference type="GeneID" id="57133683"/>
<keyword evidence="11" id="KW-0436">Ligase</keyword>